<feature type="compositionally biased region" description="Basic and acidic residues" evidence="1">
    <location>
        <begin position="447"/>
        <end position="456"/>
    </location>
</feature>
<keyword evidence="3" id="KW-1185">Reference proteome</keyword>
<gene>
    <name evidence="2" type="ORF">FIBSPDRAFT_144645</name>
</gene>
<feature type="compositionally biased region" description="Pro residues" evidence="1">
    <location>
        <begin position="193"/>
        <end position="205"/>
    </location>
</feature>
<feature type="region of interest" description="Disordered" evidence="1">
    <location>
        <begin position="278"/>
        <end position="325"/>
    </location>
</feature>
<evidence type="ECO:0000313" key="3">
    <source>
        <dbReference type="Proteomes" id="UP000076532"/>
    </source>
</evidence>
<proteinExistence type="predicted"/>
<feature type="region of interest" description="Disordered" evidence="1">
    <location>
        <begin position="139"/>
        <end position="212"/>
    </location>
</feature>
<feature type="compositionally biased region" description="Polar residues" evidence="1">
    <location>
        <begin position="278"/>
        <end position="294"/>
    </location>
</feature>
<feature type="region of interest" description="Disordered" evidence="1">
    <location>
        <begin position="345"/>
        <end position="456"/>
    </location>
</feature>
<protein>
    <submittedName>
        <fullName evidence="2">Uncharacterized protein</fullName>
    </submittedName>
</protein>
<dbReference type="SUPFAM" id="SSF89009">
    <property type="entry name" value="GAT-like domain"/>
    <property type="match status" value="1"/>
</dbReference>
<reference evidence="2 3" key="1">
    <citation type="journal article" date="2016" name="Mol. Biol. Evol.">
        <title>Comparative Genomics of Early-Diverging Mushroom-Forming Fungi Provides Insights into the Origins of Lignocellulose Decay Capabilities.</title>
        <authorList>
            <person name="Nagy L.G."/>
            <person name="Riley R."/>
            <person name="Tritt A."/>
            <person name="Adam C."/>
            <person name="Daum C."/>
            <person name="Floudas D."/>
            <person name="Sun H."/>
            <person name="Yadav J.S."/>
            <person name="Pangilinan J."/>
            <person name="Larsson K.H."/>
            <person name="Matsuura K."/>
            <person name="Barry K."/>
            <person name="Labutti K."/>
            <person name="Kuo R."/>
            <person name="Ohm R.A."/>
            <person name="Bhattacharya S.S."/>
            <person name="Shirouzu T."/>
            <person name="Yoshinaga Y."/>
            <person name="Martin F.M."/>
            <person name="Grigoriev I.V."/>
            <person name="Hibbett D.S."/>
        </authorList>
    </citation>
    <scope>NUCLEOTIDE SEQUENCE [LARGE SCALE GENOMIC DNA]</scope>
    <source>
        <strain evidence="2 3">CBS 109695</strain>
    </source>
</reference>
<evidence type="ECO:0000256" key="1">
    <source>
        <dbReference type="SAM" id="MobiDB-lite"/>
    </source>
</evidence>
<name>A0A166T2W0_9AGAM</name>
<accession>A0A166T2W0</accession>
<feature type="region of interest" description="Disordered" evidence="1">
    <location>
        <begin position="71"/>
        <end position="90"/>
    </location>
</feature>
<dbReference type="STRING" id="436010.A0A166T2W0"/>
<dbReference type="Proteomes" id="UP000076532">
    <property type="component" value="Unassembled WGS sequence"/>
</dbReference>
<dbReference type="EMBL" id="KV417495">
    <property type="protein sequence ID" value="KZP30126.1"/>
    <property type="molecule type" value="Genomic_DNA"/>
</dbReference>
<feature type="compositionally biased region" description="Pro residues" evidence="1">
    <location>
        <begin position="297"/>
        <end position="317"/>
    </location>
</feature>
<feature type="compositionally biased region" description="Pro residues" evidence="1">
    <location>
        <begin position="149"/>
        <end position="161"/>
    </location>
</feature>
<feature type="compositionally biased region" description="Pro residues" evidence="1">
    <location>
        <begin position="394"/>
        <end position="403"/>
    </location>
</feature>
<feature type="compositionally biased region" description="Low complexity" evidence="1">
    <location>
        <begin position="419"/>
        <end position="434"/>
    </location>
</feature>
<organism evidence="2 3">
    <name type="scientific">Athelia psychrophila</name>
    <dbReference type="NCBI Taxonomy" id="1759441"/>
    <lineage>
        <taxon>Eukaryota</taxon>
        <taxon>Fungi</taxon>
        <taxon>Dikarya</taxon>
        <taxon>Basidiomycota</taxon>
        <taxon>Agaricomycotina</taxon>
        <taxon>Agaricomycetes</taxon>
        <taxon>Agaricomycetidae</taxon>
        <taxon>Atheliales</taxon>
        <taxon>Atheliaceae</taxon>
        <taxon>Athelia</taxon>
    </lineage>
</organism>
<sequence>MQEETRRLFQQCAFGNGHAHLLSQALAFARPEDLKKDIIREFWAKCHSFQALICAEIPWASELAERSRATKGLENGSATQKLDDDAPAPESRDDVLAELLACNDALIKALRLHADLERAAMGKEVEDVRQKEYGGQLERPHVYGASPSSSPPLSPTPPPPGMSIQQPISVPSGKHPLRPHIPELIIPGTTPSLPSPYLPPPPSAPQGPRAPAFVAESLPSSSEIYSLPAAPSVPLSVSTHPRPDLAASSTERPLLHTRLPRLQVGNSMIRMQTNISSDDAISTPVRPSTLQQNVGLVPPPPAPHGPRSPTASLPPSPEKYNPPAAASVHPPLFVSAHFRADSAASSTERPLLHTGLPRLEIGNPMVDRQTEASPDDTVLTPATPSALKRNVKLVPPPPAPHGPRSPTASIPPSLEKYRSPAAASVHSPLSVSPHSRADSSVSNTERAPLHDGKDRLHIADPTADDAISTPVTPGAKVLGQYNLDVINEA</sequence>
<evidence type="ECO:0000313" key="2">
    <source>
        <dbReference type="EMBL" id="KZP30126.1"/>
    </source>
</evidence>
<dbReference type="AlphaFoldDB" id="A0A166T2W0"/>